<dbReference type="SMART" id="SM01012">
    <property type="entry name" value="ANTAR"/>
    <property type="match status" value="1"/>
</dbReference>
<dbReference type="Pfam" id="PF03861">
    <property type="entry name" value="ANTAR"/>
    <property type="match status" value="1"/>
</dbReference>
<evidence type="ECO:0000313" key="2">
    <source>
        <dbReference type="EMBL" id="WSD11830.1"/>
    </source>
</evidence>
<dbReference type="Gene3D" id="1.10.10.10">
    <property type="entry name" value="Winged helix-like DNA-binding domain superfamily/Winged helix DNA-binding domain"/>
    <property type="match status" value="1"/>
</dbReference>
<dbReference type="SUPFAM" id="SSF52172">
    <property type="entry name" value="CheY-like"/>
    <property type="match status" value="1"/>
</dbReference>
<proteinExistence type="predicted"/>
<dbReference type="PROSITE" id="PS50921">
    <property type="entry name" value="ANTAR"/>
    <property type="match status" value="1"/>
</dbReference>
<keyword evidence="3" id="KW-1185">Reference proteome</keyword>
<dbReference type="RefSeq" id="WP_326757416.1">
    <property type="nucleotide sequence ID" value="NZ_CP109135.1"/>
</dbReference>
<sequence length="132" mass="14545">MRPSRRTGPLRGRSGVGAPLNASACRGFQRSHLDDDGDFAGESVELWRREAQQLRRAMESRPAIDMARGILMTACSCSPDDAWELLVAVSQNSHTKLREVAEAVIATTTRQEPLPRKFQEQLATALAAGRQE</sequence>
<accession>A0ABZ1H368</accession>
<name>A0ABZ1H368_STRPH</name>
<gene>
    <name evidence="2" type="ORF">OHB35_00580</name>
</gene>
<evidence type="ECO:0000259" key="1">
    <source>
        <dbReference type="PROSITE" id="PS50921"/>
    </source>
</evidence>
<protein>
    <submittedName>
        <fullName evidence="2">ANTAR domain-containing protein</fullName>
    </submittedName>
</protein>
<reference evidence="2 3" key="1">
    <citation type="submission" date="2022-10" db="EMBL/GenBank/DDBJ databases">
        <title>The complete genomes of actinobacterial strains from the NBC collection.</title>
        <authorList>
            <person name="Joergensen T.S."/>
            <person name="Alvarez Arevalo M."/>
            <person name="Sterndorff E.B."/>
            <person name="Faurdal D."/>
            <person name="Vuksanovic O."/>
            <person name="Mourched A.-S."/>
            <person name="Charusanti P."/>
            <person name="Shaw S."/>
            <person name="Blin K."/>
            <person name="Weber T."/>
        </authorList>
    </citation>
    <scope>NUCLEOTIDE SEQUENCE [LARGE SCALE GENOMIC DNA]</scope>
    <source>
        <strain evidence="2 3">NBC 01752</strain>
    </source>
</reference>
<feature type="domain" description="ANTAR" evidence="1">
    <location>
        <begin position="44"/>
        <end position="105"/>
    </location>
</feature>
<dbReference type="InterPro" id="IPR011006">
    <property type="entry name" value="CheY-like_superfamily"/>
</dbReference>
<evidence type="ECO:0000313" key="3">
    <source>
        <dbReference type="Proteomes" id="UP001340816"/>
    </source>
</evidence>
<dbReference type="InterPro" id="IPR036388">
    <property type="entry name" value="WH-like_DNA-bd_sf"/>
</dbReference>
<organism evidence="2 3">
    <name type="scientific">Streptomyces phaeochromogenes</name>
    <dbReference type="NCBI Taxonomy" id="1923"/>
    <lineage>
        <taxon>Bacteria</taxon>
        <taxon>Bacillati</taxon>
        <taxon>Actinomycetota</taxon>
        <taxon>Actinomycetes</taxon>
        <taxon>Kitasatosporales</taxon>
        <taxon>Streptomycetaceae</taxon>
        <taxon>Streptomyces</taxon>
        <taxon>Streptomyces phaeochromogenes group</taxon>
    </lineage>
</organism>
<dbReference type="Proteomes" id="UP001340816">
    <property type="component" value="Chromosome"/>
</dbReference>
<dbReference type="EMBL" id="CP109135">
    <property type="protein sequence ID" value="WSD11830.1"/>
    <property type="molecule type" value="Genomic_DNA"/>
</dbReference>
<dbReference type="InterPro" id="IPR005561">
    <property type="entry name" value="ANTAR"/>
</dbReference>